<evidence type="ECO:0000313" key="1">
    <source>
        <dbReference type="EMBL" id="RAH48039.1"/>
    </source>
</evidence>
<proteinExistence type="predicted"/>
<reference evidence="1" key="1">
    <citation type="submission" date="2018-02" db="EMBL/GenBank/DDBJ databases">
        <title>The genomes of Aspergillus section Nigri reveals drivers in fungal speciation.</title>
        <authorList>
            <consortium name="DOE Joint Genome Institute"/>
            <person name="Vesth T.C."/>
            <person name="Nybo J."/>
            <person name="Theobald S."/>
            <person name="Brandl J."/>
            <person name="Frisvad J.C."/>
            <person name="Nielsen K.F."/>
            <person name="Lyhne E.K."/>
            <person name="Kogle M.E."/>
            <person name="Kuo A."/>
            <person name="Riley R."/>
            <person name="Clum A."/>
            <person name="Nolan M."/>
            <person name="Lipzen A."/>
            <person name="Salamov A."/>
            <person name="Henrissat B."/>
            <person name="Wiebenga A."/>
            <person name="De vries R.P."/>
            <person name="Grigoriev I.V."/>
            <person name="Mortensen U.H."/>
            <person name="Andersen M.R."/>
            <person name="Baker S.E."/>
        </authorList>
    </citation>
    <scope>NUCLEOTIDE SEQUENCE</scope>
    <source>
        <strain evidence="1">CBS 621.78</strain>
    </source>
</reference>
<keyword evidence="2" id="KW-1185">Reference proteome</keyword>
<accession>A0ACD1GFG9</accession>
<gene>
    <name evidence="1" type="ORF">BO95DRAFT_512618</name>
</gene>
<evidence type="ECO:0000313" key="2">
    <source>
        <dbReference type="Proteomes" id="UP000249057"/>
    </source>
</evidence>
<sequence length="423" mass="45835">MHSTVSTHTSPVKDGRRILGEKTVNACLSPARHRHAASLSPVKRPFLETPSLTSPSKKLLPSPLFAGQKRSIDQVEGHREHESSARERAPVQAPAPAPIHAQVGSTTKSPAIAADEHILSDATQQPIIPDLETPPPPPQQQQKQNEVEPQQQQQQQQQQQLPPPPEPSQLPAQTQPISTRAVLSDPATRKRFIQEKATLLRTRLQTAMRHVRDPQFDRRLSELEAHSRKCPRLTTAVVPGSQTPAPKDTTRMAAAAVAAAAAADPKTPVPFITSTTPSNLQQPEHNTSPDNDNNNHASGLSSPPLSTGNDAVSALEEDDDDPMKTPTQKMYRHTTGTGNEASPMMQLSSPPATVSRRRTGTGMGTVPEESDVEEDGVGLPDTQRRLSQKGDAVDGLLKLMGTAEQQQQQQQQQQAEKAEVRTG</sequence>
<protein>
    <submittedName>
        <fullName evidence="1">Uncharacterized protein</fullName>
    </submittedName>
</protein>
<dbReference type="EMBL" id="KZ825326">
    <property type="protein sequence ID" value="RAH48039.1"/>
    <property type="molecule type" value="Genomic_DNA"/>
</dbReference>
<name>A0ACD1GFG9_9EURO</name>
<organism evidence="1 2">
    <name type="scientific">Aspergillus brunneoviolaceus CBS 621.78</name>
    <dbReference type="NCBI Taxonomy" id="1450534"/>
    <lineage>
        <taxon>Eukaryota</taxon>
        <taxon>Fungi</taxon>
        <taxon>Dikarya</taxon>
        <taxon>Ascomycota</taxon>
        <taxon>Pezizomycotina</taxon>
        <taxon>Eurotiomycetes</taxon>
        <taxon>Eurotiomycetidae</taxon>
        <taxon>Eurotiales</taxon>
        <taxon>Aspergillaceae</taxon>
        <taxon>Aspergillus</taxon>
        <taxon>Aspergillus subgen. Circumdati</taxon>
    </lineage>
</organism>
<dbReference type="Proteomes" id="UP000249057">
    <property type="component" value="Unassembled WGS sequence"/>
</dbReference>